<organism evidence="3 4">
    <name type="scientific">Fusarium langsethiae</name>
    <dbReference type="NCBI Taxonomy" id="179993"/>
    <lineage>
        <taxon>Eukaryota</taxon>
        <taxon>Fungi</taxon>
        <taxon>Dikarya</taxon>
        <taxon>Ascomycota</taxon>
        <taxon>Pezizomycotina</taxon>
        <taxon>Sordariomycetes</taxon>
        <taxon>Hypocreomycetidae</taxon>
        <taxon>Hypocreales</taxon>
        <taxon>Nectriaceae</taxon>
        <taxon>Fusarium</taxon>
    </lineage>
</organism>
<dbReference type="Pfam" id="PF00675">
    <property type="entry name" value="Peptidase_M16"/>
    <property type="match status" value="1"/>
</dbReference>
<proteinExistence type="predicted"/>
<dbReference type="Proteomes" id="UP000037904">
    <property type="component" value="Unassembled WGS sequence"/>
</dbReference>
<dbReference type="PANTHER" id="PTHR43016:SF16">
    <property type="entry name" value="METALLOPROTEASE, PUTATIVE (AFU_ORTHOLOGUE AFUA_4G07610)-RELATED"/>
    <property type="match status" value="1"/>
</dbReference>
<dbReference type="InterPro" id="IPR011249">
    <property type="entry name" value="Metalloenz_LuxS/M16"/>
</dbReference>
<comment type="caution">
    <text evidence="3">The sequence shown here is derived from an EMBL/GenBank/DDBJ whole genome shotgun (WGS) entry which is preliminary data.</text>
</comment>
<dbReference type="FunFam" id="3.30.830.10:FF:000015">
    <property type="entry name" value="Putative zinc metalloprotease"/>
    <property type="match status" value="1"/>
</dbReference>
<feature type="domain" description="Peptidase M16 N-terminal" evidence="1">
    <location>
        <begin position="61"/>
        <end position="141"/>
    </location>
</feature>
<evidence type="ECO:0000313" key="3">
    <source>
        <dbReference type="EMBL" id="KPA36772.1"/>
    </source>
</evidence>
<dbReference type="PANTHER" id="PTHR43016">
    <property type="entry name" value="PRESEQUENCE PROTEASE"/>
    <property type="match status" value="1"/>
</dbReference>
<keyword evidence="4" id="KW-1185">Reference proteome</keyword>
<evidence type="ECO:0000313" key="4">
    <source>
        <dbReference type="Proteomes" id="UP000037904"/>
    </source>
</evidence>
<name>A0A0M9EP74_FUSLA</name>
<dbReference type="SUPFAM" id="SSF63411">
    <property type="entry name" value="LuxS/MPP-like metallohydrolase"/>
    <property type="match status" value="4"/>
</dbReference>
<dbReference type="InterPro" id="IPR011765">
    <property type="entry name" value="Pept_M16_N"/>
</dbReference>
<evidence type="ECO:0000259" key="1">
    <source>
        <dbReference type="Pfam" id="PF00675"/>
    </source>
</evidence>
<dbReference type="GO" id="GO:0046872">
    <property type="term" value="F:metal ion binding"/>
    <property type="evidence" value="ECO:0007669"/>
    <property type="project" value="InterPro"/>
</dbReference>
<dbReference type="Gene3D" id="3.30.830.10">
    <property type="entry name" value="Metalloenzyme, LuxS/M16 peptidase-like"/>
    <property type="match status" value="4"/>
</dbReference>
<dbReference type="AlphaFoldDB" id="A0A0M9EP74"/>
<feature type="domain" description="Peptidase M16 C-terminal" evidence="2">
    <location>
        <begin position="198"/>
        <end position="398"/>
    </location>
</feature>
<gene>
    <name evidence="3" type="ORF">FLAG1_10439</name>
</gene>
<evidence type="ECO:0000259" key="2">
    <source>
        <dbReference type="Pfam" id="PF05193"/>
    </source>
</evidence>
<sequence length="1052" mass="117956">MQAQTSQSHFRNIQSFTTDYAPCKITQYESNHSGMQVVVAYRKGPMLNGCFVLPTEIFDDSGSPHALEHLIFLGSKSYQHKGLLDKLSSRAYSRTNASTGIDHTKYTLESAGWDGFAQILPIYLEHVILPTITDEGIVTEVWHIDGEGKDAGVVYSEMQSLQSSSFQIMELKARRLLYPENIGFRYETSGTTDALRILTPERIRQFHRDMYQPRNLCLVLVGEVNQDNLLQILETFEESIKDDIPSLDTPFQRQVLSEGHDIVLLTSYRPWIESAQPPKIKETQIVTAAFPQQDESFGHIVVNFFGPDCMHLINSSALSVLLDYLCGSSASILKNMMVENKGLASSISPWIDRRPNSVIRLMVTGVATDKLQFAEKQLIELLKTVASEPLDMDYMRECIRRERRQVKSQAETSHHFYATNIITDYLFGNRDGSTLVNLQNLNVYEDLEKWSDEQWRDFLKKWMVDAPHISILWKPSHELVVKMNNDEEARVAKRKEDLGADGLEKLAKRLEEAKKKNDEPIPDEVFNRWSVPGADSIHFIKSDTARSGHARSVGLGSGPAQKLIDGMTQGKLPLFIQFEDVPTNLVPITIHIGTSQVPYKFKPLIPIFNDNFFNTHITRDGNQVGFKQVVMDLKRDTIQYGLRSASYLGDPDGIMIGFLVEPKTYAAGVEWIRTMMFDSIFDAQRLKTSVTKALADIPESKRDGESMASEVSAAFHMEKSSLAVSNRVLVRAVYLKRLKELLEKEPEKVVGWFNTIRDSLFTFQNLRFLVTANLATLPDPLTTWDTLSKSLTVSENMIDIPKPVSLLNDEGRNPGSVGTVIVPMATLEGSYSVSTTKGIASYDDPRYVPIMVAIGYLEATEGPLWNAVRGAGYAYSACFSADITSGIISYKVCRSPDACKAIKASKEVISKIADGSVEVDHHLLQGTISQIVAGIARELSSMPAAAQENFVQGVVRGLPNDWNNTLLQHVRDVSIDQIKTVLRESVMPCFEPGKSNIVVTTAKIMQEGMEASFKEMGYKVQIRELDYFHDDYGLKLEDGEDEEPSEEGQELA</sequence>
<evidence type="ECO:0008006" key="5">
    <source>
        <dbReference type="Google" id="ProtNLM"/>
    </source>
</evidence>
<reference evidence="3 4" key="1">
    <citation type="submission" date="2015-04" db="EMBL/GenBank/DDBJ databases">
        <title>The draft genome sequence of Fusarium langsethiae, a T-2/HT-2 mycotoxin producer.</title>
        <authorList>
            <person name="Lysoe E."/>
            <person name="Divon H.H."/>
            <person name="Terzi V."/>
            <person name="Orru L."/>
            <person name="Lamontanara A."/>
            <person name="Kolseth A.-K."/>
            <person name="Frandsen R.J."/>
            <person name="Nielsen K."/>
            <person name="Thrane U."/>
        </authorList>
    </citation>
    <scope>NUCLEOTIDE SEQUENCE [LARGE SCALE GENOMIC DNA]</scope>
    <source>
        <strain evidence="3 4">Fl201059</strain>
    </source>
</reference>
<protein>
    <recommendedName>
        <fullName evidence="5">Zinc metalloprotease</fullName>
    </recommendedName>
</protein>
<dbReference type="EMBL" id="JXCE01000549">
    <property type="protein sequence ID" value="KPA36772.1"/>
    <property type="molecule type" value="Genomic_DNA"/>
</dbReference>
<dbReference type="FunFam" id="3.30.830.10:FF:000031">
    <property type="entry name" value="Putative zinc metalloprotease"/>
    <property type="match status" value="1"/>
</dbReference>
<dbReference type="InterPro" id="IPR007863">
    <property type="entry name" value="Peptidase_M16_C"/>
</dbReference>
<accession>A0A0M9EP74</accession>
<dbReference type="Pfam" id="PF05193">
    <property type="entry name" value="Peptidase_M16_C"/>
    <property type="match status" value="1"/>
</dbReference>